<dbReference type="EC" id="3.1.3.18" evidence="4"/>
<dbReference type="AlphaFoldDB" id="A0A923T6V6"/>
<sequence>MKILILFDIDGTLLYSDKVDSRCFAASYGSIFGRPFPTIDWSRFPAVTDHVIFRTAFHAHFGRYPTTGERERFEEHYLGALTQVRGKDPGISREVPGAVALWHRLAEDPNYTIGIATGGWQRPAAIKLAHVGIPPNPPYAAYANDMHRREDILQRAITLAQAEHPIHRVVYVGDALWDLTTTRAMNIPFLGVRLAGDHATLQRHGARRVITDYQDQNAFFAHIHALLEED</sequence>
<protein>
    <recommendedName>
        <fullName evidence="4">phosphoglycolate phosphatase</fullName>
        <ecNumber evidence="4">3.1.3.18</ecNumber>
    </recommendedName>
</protein>
<dbReference type="SUPFAM" id="SSF56784">
    <property type="entry name" value="HAD-like"/>
    <property type="match status" value="1"/>
</dbReference>
<dbReference type="GO" id="GO:0006281">
    <property type="term" value="P:DNA repair"/>
    <property type="evidence" value="ECO:0007669"/>
    <property type="project" value="TreeGrafter"/>
</dbReference>
<dbReference type="InterPro" id="IPR023198">
    <property type="entry name" value="PGP-like_dom2"/>
</dbReference>
<keyword evidence="5" id="KW-0378">Hydrolase</keyword>
<gene>
    <name evidence="5" type="ORF">H9S92_02280</name>
</gene>
<accession>A0A923T6V6</accession>
<name>A0A923T6V6_9BACT</name>
<organism evidence="5 6">
    <name type="scientific">Neolewinella lacunae</name>
    <dbReference type="NCBI Taxonomy" id="1517758"/>
    <lineage>
        <taxon>Bacteria</taxon>
        <taxon>Pseudomonadati</taxon>
        <taxon>Bacteroidota</taxon>
        <taxon>Saprospiria</taxon>
        <taxon>Saprospirales</taxon>
        <taxon>Lewinellaceae</taxon>
        <taxon>Neolewinella</taxon>
    </lineage>
</organism>
<reference evidence="5" key="1">
    <citation type="submission" date="2020-08" db="EMBL/GenBank/DDBJ databases">
        <title>Lewinella bacteria from marine environments.</title>
        <authorList>
            <person name="Zhong Y."/>
        </authorList>
    </citation>
    <scope>NUCLEOTIDE SEQUENCE</scope>
    <source>
        <strain evidence="5">KCTC 42187</strain>
    </source>
</reference>
<evidence type="ECO:0000313" key="6">
    <source>
        <dbReference type="Proteomes" id="UP000650081"/>
    </source>
</evidence>
<proteinExistence type="inferred from homology"/>
<dbReference type="Pfam" id="PF13419">
    <property type="entry name" value="HAD_2"/>
    <property type="match status" value="1"/>
</dbReference>
<dbReference type="Proteomes" id="UP000650081">
    <property type="component" value="Unassembled WGS sequence"/>
</dbReference>
<evidence type="ECO:0000313" key="5">
    <source>
        <dbReference type="EMBL" id="MBC6992981.1"/>
    </source>
</evidence>
<dbReference type="PANTHER" id="PTHR43434:SF1">
    <property type="entry name" value="PHOSPHOGLYCOLATE PHOSPHATASE"/>
    <property type="match status" value="1"/>
</dbReference>
<dbReference type="EMBL" id="JACSIT010000048">
    <property type="protein sequence ID" value="MBC6992981.1"/>
    <property type="molecule type" value="Genomic_DNA"/>
</dbReference>
<dbReference type="InterPro" id="IPR041492">
    <property type="entry name" value="HAD_2"/>
</dbReference>
<dbReference type="SFLD" id="SFLDS00003">
    <property type="entry name" value="Haloacid_Dehalogenase"/>
    <property type="match status" value="1"/>
</dbReference>
<keyword evidence="6" id="KW-1185">Reference proteome</keyword>
<dbReference type="Gene3D" id="3.40.50.1000">
    <property type="entry name" value="HAD superfamily/HAD-like"/>
    <property type="match status" value="1"/>
</dbReference>
<comment type="catalytic activity">
    <reaction evidence="1">
        <text>2-phosphoglycolate + H2O = glycolate + phosphate</text>
        <dbReference type="Rhea" id="RHEA:14369"/>
        <dbReference type="ChEBI" id="CHEBI:15377"/>
        <dbReference type="ChEBI" id="CHEBI:29805"/>
        <dbReference type="ChEBI" id="CHEBI:43474"/>
        <dbReference type="ChEBI" id="CHEBI:58033"/>
        <dbReference type="EC" id="3.1.3.18"/>
    </reaction>
</comment>
<evidence type="ECO:0000256" key="1">
    <source>
        <dbReference type="ARBA" id="ARBA00000830"/>
    </source>
</evidence>
<evidence type="ECO:0000256" key="3">
    <source>
        <dbReference type="ARBA" id="ARBA00006171"/>
    </source>
</evidence>
<comment type="similarity">
    <text evidence="3">Belongs to the HAD-like hydrolase superfamily. CbbY/CbbZ/Gph/YieH family.</text>
</comment>
<dbReference type="RefSeq" id="WP_187465108.1">
    <property type="nucleotide sequence ID" value="NZ_JACSIT010000048.1"/>
</dbReference>
<dbReference type="InterPro" id="IPR036412">
    <property type="entry name" value="HAD-like_sf"/>
</dbReference>
<dbReference type="InterPro" id="IPR050155">
    <property type="entry name" value="HAD-like_hydrolase_sf"/>
</dbReference>
<dbReference type="Gene3D" id="1.10.150.240">
    <property type="entry name" value="Putative phosphatase, domain 2"/>
    <property type="match status" value="1"/>
</dbReference>
<dbReference type="GO" id="GO:0008967">
    <property type="term" value="F:phosphoglycolate phosphatase activity"/>
    <property type="evidence" value="ECO:0007669"/>
    <property type="project" value="UniProtKB-EC"/>
</dbReference>
<dbReference type="PANTHER" id="PTHR43434">
    <property type="entry name" value="PHOSPHOGLYCOLATE PHOSPHATASE"/>
    <property type="match status" value="1"/>
</dbReference>
<evidence type="ECO:0000256" key="2">
    <source>
        <dbReference type="ARBA" id="ARBA00004818"/>
    </source>
</evidence>
<comment type="pathway">
    <text evidence="2">Organic acid metabolism; glycolate biosynthesis; glycolate from 2-phosphoglycolate: step 1/1.</text>
</comment>
<comment type="caution">
    <text evidence="5">The sequence shown here is derived from an EMBL/GenBank/DDBJ whole genome shotgun (WGS) entry which is preliminary data.</text>
</comment>
<evidence type="ECO:0000256" key="4">
    <source>
        <dbReference type="ARBA" id="ARBA00013078"/>
    </source>
</evidence>
<dbReference type="SFLD" id="SFLDG01129">
    <property type="entry name" value="C1.5:_HAD__Beta-PGM__Phosphata"/>
    <property type="match status" value="1"/>
</dbReference>
<dbReference type="InterPro" id="IPR023214">
    <property type="entry name" value="HAD_sf"/>
</dbReference>